<organism evidence="1 2">
    <name type="scientific">Coemansia spiralis</name>
    <dbReference type="NCBI Taxonomy" id="417178"/>
    <lineage>
        <taxon>Eukaryota</taxon>
        <taxon>Fungi</taxon>
        <taxon>Fungi incertae sedis</taxon>
        <taxon>Zoopagomycota</taxon>
        <taxon>Kickxellomycotina</taxon>
        <taxon>Kickxellomycetes</taxon>
        <taxon>Kickxellales</taxon>
        <taxon>Kickxellaceae</taxon>
        <taxon>Coemansia</taxon>
    </lineage>
</organism>
<evidence type="ECO:0000313" key="1">
    <source>
        <dbReference type="EMBL" id="KAJ2675020.1"/>
    </source>
</evidence>
<dbReference type="AlphaFoldDB" id="A0A9W8G770"/>
<dbReference type="GO" id="GO:0000253">
    <property type="term" value="F:3-beta-hydroxysteroid 3-dehydrogenase (NADP+) activity"/>
    <property type="evidence" value="ECO:0007669"/>
    <property type="project" value="TreeGrafter"/>
</dbReference>
<dbReference type="Proteomes" id="UP001151518">
    <property type="component" value="Unassembled WGS sequence"/>
</dbReference>
<dbReference type="OrthoDB" id="9989144at2759"/>
<dbReference type="PRINTS" id="PR00081">
    <property type="entry name" value="GDHRDH"/>
</dbReference>
<dbReference type="EMBL" id="JANBTW010000052">
    <property type="protein sequence ID" value="KAJ2675020.1"/>
    <property type="molecule type" value="Genomic_DNA"/>
</dbReference>
<evidence type="ECO:0000313" key="2">
    <source>
        <dbReference type="Proteomes" id="UP001151518"/>
    </source>
</evidence>
<proteinExistence type="predicted"/>
<name>A0A9W8G770_9FUNG</name>
<dbReference type="Gene3D" id="3.40.50.720">
    <property type="entry name" value="NAD(P)-binding Rossmann-like Domain"/>
    <property type="match status" value="1"/>
</dbReference>
<dbReference type="PANTHER" id="PTHR44442">
    <property type="entry name" value="3-KETO-STEROID REDUCTASE"/>
    <property type="match status" value="1"/>
</dbReference>
<dbReference type="Pfam" id="PF00106">
    <property type="entry name" value="adh_short"/>
    <property type="match status" value="1"/>
</dbReference>
<dbReference type="GO" id="GO:0005789">
    <property type="term" value="C:endoplasmic reticulum membrane"/>
    <property type="evidence" value="ECO:0007669"/>
    <property type="project" value="TreeGrafter"/>
</dbReference>
<reference evidence="1" key="1">
    <citation type="submission" date="2022-07" db="EMBL/GenBank/DDBJ databases">
        <title>Phylogenomic reconstructions and comparative analyses of Kickxellomycotina fungi.</title>
        <authorList>
            <person name="Reynolds N.K."/>
            <person name="Stajich J.E."/>
            <person name="Barry K."/>
            <person name="Grigoriev I.V."/>
            <person name="Crous P."/>
            <person name="Smith M.E."/>
        </authorList>
    </citation>
    <scope>NUCLEOTIDE SEQUENCE</scope>
    <source>
        <strain evidence="1">NRRL 3115</strain>
    </source>
</reference>
<dbReference type="InterPro" id="IPR036291">
    <property type="entry name" value="NAD(P)-bd_dom_sf"/>
</dbReference>
<dbReference type="InterPro" id="IPR002347">
    <property type="entry name" value="SDR_fam"/>
</dbReference>
<dbReference type="PANTHER" id="PTHR44442:SF1">
    <property type="entry name" value="3-KETO-STEROID REDUCTASE_17-BETA-HYDROXYSTEROID DEHYDROGENASE 7"/>
    <property type="match status" value="1"/>
</dbReference>
<dbReference type="GO" id="GO:0016125">
    <property type="term" value="P:sterol metabolic process"/>
    <property type="evidence" value="ECO:0007669"/>
    <property type="project" value="TreeGrafter"/>
</dbReference>
<comment type="caution">
    <text evidence="1">The sequence shown here is derived from an EMBL/GenBank/DDBJ whole genome shotgun (WGS) entry which is preliminary data.</text>
</comment>
<dbReference type="SUPFAM" id="SSF51735">
    <property type="entry name" value="NAD(P)-binding Rossmann-fold domains"/>
    <property type="match status" value="1"/>
</dbReference>
<sequence>MAMADGKVVVITGGNSGVGLAIAKQLLGQATLVLMCRSQKKAEAARQYLLTINPRATVHLVELDTSSVDSVISASRALHKLCPRINVLFCNAGTMPIESLNWPAIIGGLLTHPVEFFESSEAINQKRGSVTSDGLGQTFQTNVFGHYLLIHRTLALLRDGRIVWTGSSASRLNFSPSDYQHIHGTKSYESSKFIIDQITVPLNARLSQYNIRCVVAEPGNVCTNFLSGLGNCVLEFIILVAFYLIRTVGGLARFTITPDTACTACCHAGQAEAVDSHIKYYSCATRRGRPFIASRPLEYSEKTGTFLLNKLDALVARFDQP</sequence>
<protein>
    <submittedName>
        <fullName evidence="1">Uncharacterized protein</fullName>
    </submittedName>
</protein>
<accession>A0A9W8G770</accession>
<gene>
    <name evidence="1" type="ORF">GGI25_004168</name>
</gene>
<dbReference type="InterPro" id="IPR052834">
    <property type="entry name" value="3KSR/17beta-HSD"/>
</dbReference>